<dbReference type="Proteomes" id="UP001596108">
    <property type="component" value="Unassembled WGS sequence"/>
</dbReference>
<gene>
    <name evidence="3" type="ORF">ACFPQ4_06580</name>
</gene>
<dbReference type="InterPro" id="IPR051317">
    <property type="entry name" value="Gfo/Idh/MocA_oxidoreduct"/>
</dbReference>
<keyword evidence="4" id="KW-1185">Reference proteome</keyword>
<dbReference type="SUPFAM" id="SSF51735">
    <property type="entry name" value="NAD(P)-binding Rossmann-fold domains"/>
    <property type="match status" value="1"/>
</dbReference>
<dbReference type="InterPro" id="IPR000683">
    <property type="entry name" value="Gfo/Idh/MocA-like_OxRdtase_N"/>
</dbReference>
<evidence type="ECO:0000313" key="3">
    <source>
        <dbReference type="EMBL" id="MFC5529115.1"/>
    </source>
</evidence>
<dbReference type="PANTHER" id="PTHR43708">
    <property type="entry name" value="CONSERVED EXPRESSED OXIDOREDUCTASE (EUROFUNG)"/>
    <property type="match status" value="1"/>
</dbReference>
<evidence type="ECO:0000259" key="2">
    <source>
        <dbReference type="Pfam" id="PF22725"/>
    </source>
</evidence>
<dbReference type="SUPFAM" id="SSF55347">
    <property type="entry name" value="Glyceraldehyde-3-phosphate dehydrogenase-like, C-terminal domain"/>
    <property type="match status" value="1"/>
</dbReference>
<comment type="caution">
    <text evidence="3">The sequence shown here is derived from an EMBL/GenBank/DDBJ whole genome shotgun (WGS) entry which is preliminary data.</text>
</comment>
<feature type="domain" description="GFO/IDH/MocA-like oxidoreductase" evidence="2">
    <location>
        <begin position="138"/>
        <end position="257"/>
    </location>
</feature>
<feature type="domain" description="Gfo/Idh/MocA-like oxidoreductase N-terminal" evidence="1">
    <location>
        <begin position="9"/>
        <end position="130"/>
    </location>
</feature>
<protein>
    <submittedName>
        <fullName evidence="3">Gfo/Idh/MocA family protein</fullName>
    </submittedName>
</protein>
<dbReference type="PANTHER" id="PTHR43708:SF8">
    <property type="entry name" value="OXIDOREDUCTASE"/>
    <property type="match status" value="1"/>
</dbReference>
<organism evidence="3 4">
    <name type="scientific">Cohnella yongneupensis</name>
    <dbReference type="NCBI Taxonomy" id="425006"/>
    <lineage>
        <taxon>Bacteria</taxon>
        <taxon>Bacillati</taxon>
        <taxon>Bacillota</taxon>
        <taxon>Bacilli</taxon>
        <taxon>Bacillales</taxon>
        <taxon>Paenibacillaceae</taxon>
        <taxon>Cohnella</taxon>
    </lineage>
</organism>
<dbReference type="EMBL" id="JBHSNC010000020">
    <property type="protein sequence ID" value="MFC5529115.1"/>
    <property type="molecule type" value="Genomic_DNA"/>
</dbReference>
<proteinExistence type="predicted"/>
<sequence length="336" mass="37027">MAIIEGRKIRSAVIGYGGAFNIAKMHADHMTQCGIEFVAACEMNEERLEQALKDFPGIRGYTSVEELLAQPDIDLVAVITPHNTHYSLGMQVLESGKHCILEKPMCITAEEGDALVCKAQEKGVMLSVYHNRRWDAWYMAVKKLVAEGAIGDIFSAELYTGGHGHPGHWWRGNKEISGGIAYDWGAHFLDALFGIMPGKPTTVRGFTNKLKWHDVTNEDHMEIVIGFDNGASASLTVSSISYAPRPNRRILGTKGAIISNGDTEVTLYTEEDGKRVERKIETGGSQWPRYYENIVDHLTKGGELVVKPEQARRVIAVLDTAGKSAAEGAELRVPFE</sequence>
<dbReference type="RefSeq" id="WP_378110987.1">
    <property type="nucleotide sequence ID" value="NZ_JBHSNC010000020.1"/>
</dbReference>
<evidence type="ECO:0000259" key="1">
    <source>
        <dbReference type="Pfam" id="PF01408"/>
    </source>
</evidence>
<dbReference type="Pfam" id="PF22725">
    <property type="entry name" value="GFO_IDH_MocA_C3"/>
    <property type="match status" value="1"/>
</dbReference>
<name>A0ABW0QWH5_9BACL</name>
<reference evidence="4" key="1">
    <citation type="journal article" date="2019" name="Int. J. Syst. Evol. Microbiol.">
        <title>The Global Catalogue of Microorganisms (GCM) 10K type strain sequencing project: providing services to taxonomists for standard genome sequencing and annotation.</title>
        <authorList>
            <consortium name="The Broad Institute Genomics Platform"/>
            <consortium name="The Broad Institute Genome Sequencing Center for Infectious Disease"/>
            <person name="Wu L."/>
            <person name="Ma J."/>
        </authorList>
    </citation>
    <scope>NUCLEOTIDE SEQUENCE [LARGE SCALE GENOMIC DNA]</scope>
    <source>
        <strain evidence="4">CGMCC 1.18578</strain>
    </source>
</reference>
<dbReference type="Pfam" id="PF01408">
    <property type="entry name" value="GFO_IDH_MocA"/>
    <property type="match status" value="1"/>
</dbReference>
<dbReference type="Gene3D" id="3.30.360.10">
    <property type="entry name" value="Dihydrodipicolinate Reductase, domain 2"/>
    <property type="match status" value="1"/>
</dbReference>
<accession>A0ABW0QWH5</accession>
<dbReference type="InterPro" id="IPR036291">
    <property type="entry name" value="NAD(P)-bd_dom_sf"/>
</dbReference>
<evidence type="ECO:0000313" key="4">
    <source>
        <dbReference type="Proteomes" id="UP001596108"/>
    </source>
</evidence>
<dbReference type="Gene3D" id="3.40.50.720">
    <property type="entry name" value="NAD(P)-binding Rossmann-like Domain"/>
    <property type="match status" value="1"/>
</dbReference>
<dbReference type="InterPro" id="IPR055170">
    <property type="entry name" value="GFO_IDH_MocA-like_dom"/>
</dbReference>